<dbReference type="SMART" id="SM00448">
    <property type="entry name" value="REC"/>
    <property type="match status" value="1"/>
</dbReference>
<keyword evidence="4 9" id="KW-0902">Two-component regulatory system</keyword>
<gene>
    <name evidence="12" type="primary">citT</name>
    <name evidence="12" type="ORF">SPTER_09400</name>
</gene>
<evidence type="ECO:0000259" key="11">
    <source>
        <dbReference type="PROSITE" id="PS50110"/>
    </source>
</evidence>
<dbReference type="InterPro" id="IPR011006">
    <property type="entry name" value="CheY-like_superfamily"/>
</dbReference>
<dbReference type="GO" id="GO:0005737">
    <property type="term" value="C:cytoplasm"/>
    <property type="evidence" value="ECO:0007669"/>
    <property type="project" value="UniProtKB-SubCell"/>
</dbReference>
<evidence type="ECO:0000256" key="8">
    <source>
        <dbReference type="ARBA" id="ARBA00023163"/>
    </source>
</evidence>
<keyword evidence="13" id="KW-1185">Reference proteome</keyword>
<dbReference type="KEGG" id="sted:SPTER_09400"/>
<dbReference type="CDD" id="cd19925">
    <property type="entry name" value="REC_citrate_TCS"/>
    <property type="match status" value="1"/>
</dbReference>
<feature type="domain" description="Response regulatory" evidence="11">
    <location>
        <begin position="4"/>
        <end position="120"/>
    </location>
</feature>
<dbReference type="PANTHER" id="PTHR45526">
    <property type="entry name" value="TRANSCRIPTIONAL REGULATORY PROTEIN DPIA"/>
    <property type="match status" value="1"/>
</dbReference>
<dbReference type="PROSITE" id="PS50110">
    <property type="entry name" value="RESPONSE_REGULATORY"/>
    <property type="match status" value="1"/>
</dbReference>
<dbReference type="Proteomes" id="UP000320776">
    <property type="component" value="Chromosome"/>
</dbReference>
<dbReference type="RefSeq" id="WP_144349259.1">
    <property type="nucleotide sequence ID" value="NZ_CP036259.1"/>
</dbReference>
<keyword evidence="8 9" id="KW-0804">Transcription</keyword>
<reference evidence="12 13" key="1">
    <citation type="submission" date="2019-02" db="EMBL/GenBank/DDBJ databases">
        <title>Closed genome of Sporomusa termitida DSM 4440.</title>
        <authorList>
            <person name="Poehlein A."/>
            <person name="Daniel R."/>
        </authorList>
    </citation>
    <scope>NUCLEOTIDE SEQUENCE [LARGE SCALE GENOMIC DNA]</scope>
    <source>
        <strain evidence="12 13">DSM 4440</strain>
    </source>
</reference>
<dbReference type="GO" id="GO:0003700">
    <property type="term" value="F:DNA-binding transcription factor activity"/>
    <property type="evidence" value="ECO:0007669"/>
    <property type="project" value="InterPro"/>
</dbReference>
<evidence type="ECO:0000256" key="7">
    <source>
        <dbReference type="ARBA" id="ARBA00023159"/>
    </source>
</evidence>
<dbReference type="InterPro" id="IPR001789">
    <property type="entry name" value="Sig_transdc_resp-reg_receiver"/>
</dbReference>
<evidence type="ECO:0000256" key="9">
    <source>
        <dbReference type="PIRNR" id="PIRNR006171"/>
    </source>
</evidence>
<dbReference type="Gene3D" id="3.40.50.2300">
    <property type="match status" value="1"/>
</dbReference>
<evidence type="ECO:0000313" key="13">
    <source>
        <dbReference type="Proteomes" id="UP000320776"/>
    </source>
</evidence>
<dbReference type="PIRSF" id="PIRSF006171">
    <property type="entry name" value="RR_citrat_malat"/>
    <property type="match status" value="1"/>
</dbReference>
<evidence type="ECO:0000313" key="12">
    <source>
        <dbReference type="EMBL" id="QDR79651.1"/>
    </source>
</evidence>
<organism evidence="12 13">
    <name type="scientific">Sporomusa termitida</name>
    <dbReference type="NCBI Taxonomy" id="2377"/>
    <lineage>
        <taxon>Bacteria</taxon>
        <taxon>Bacillati</taxon>
        <taxon>Bacillota</taxon>
        <taxon>Negativicutes</taxon>
        <taxon>Selenomonadales</taxon>
        <taxon>Sporomusaceae</taxon>
        <taxon>Sporomusa</taxon>
    </lineage>
</organism>
<feature type="modified residue" description="4-aspartylphosphate" evidence="10">
    <location>
        <position position="55"/>
    </location>
</feature>
<dbReference type="PANTHER" id="PTHR45526:SF1">
    <property type="entry name" value="TRANSCRIPTIONAL REGULATORY PROTEIN DCUR-RELATED"/>
    <property type="match status" value="1"/>
</dbReference>
<dbReference type="SUPFAM" id="SSF46785">
    <property type="entry name" value="Winged helix' DNA-binding domain"/>
    <property type="match status" value="1"/>
</dbReference>
<keyword evidence="2 9" id="KW-0963">Cytoplasm</keyword>
<dbReference type="GO" id="GO:0000156">
    <property type="term" value="F:phosphorelay response regulator activity"/>
    <property type="evidence" value="ECO:0007669"/>
    <property type="project" value="TreeGrafter"/>
</dbReference>
<protein>
    <recommendedName>
        <fullName evidence="9">Transcriptional regulatory protein</fullName>
    </recommendedName>
</protein>
<dbReference type="SUPFAM" id="SSF52172">
    <property type="entry name" value="CheY-like"/>
    <property type="match status" value="1"/>
</dbReference>
<dbReference type="EMBL" id="CP036259">
    <property type="protein sequence ID" value="QDR79651.1"/>
    <property type="molecule type" value="Genomic_DNA"/>
</dbReference>
<evidence type="ECO:0000256" key="4">
    <source>
        <dbReference type="ARBA" id="ARBA00023012"/>
    </source>
</evidence>
<keyword evidence="6 9" id="KW-0238">DNA-binding</keyword>
<evidence type="ECO:0000256" key="3">
    <source>
        <dbReference type="ARBA" id="ARBA00022553"/>
    </source>
</evidence>
<accession>A0A517DQM4</accession>
<evidence type="ECO:0000256" key="2">
    <source>
        <dbReference type="ARBA" id="ARBA00022490"/>
    </source>
</evidence>
<dbReference type="InterPro" id="IPR051271">
    <property type="entry name" value="2C-system_Tx_regulators"/>
</dbReference>
<dbReference type="InterPro" id="IPR036390">
    <property type="entry name" value="WH_DNA-bd_sf"/>
</dbReference>
<evidence type="ECO:0000256" key="10">
    <source>
        <dbReference type="PROSITE-ProRule" id="PRU00169"/>
    </source>
</evidence>
<keyword evidence="7 9" id="KW-0010">Activator</keyword>
<evidence type="ECO:0000256" key="6">
    <source>
        <dbReference type="ARBA" id="ARBA00023125"/>
    </source>
</evidence>
<sequence length="236" mass="26701">MGIDIVIIEDDPMVLELHRQYISQVKGFRLVGQAANAADGYSIIRQINPQLVILDVYMPGDSGIELLRRVRAEGINIDVILVTAAHRSETIQQGMQCGVVDYIIKPFTFQRFKKALKSYQQYIDRIRNSQQLCQKDIDCLKGTSVKDSTPNSLEDLKENIPKGLDKATLELVLKSINMQAGYFTASEISRLVGISRVTVRRYLNYLYSCGWLKGILSYGPVGRPLHKYIKDEPFSI</sequence>
<proteinExistence type="predicted"/>
<keyword evidence="5 9" id="KW-0805">Transcription regulation</keyword>
<dbReference type="InterPro" id="IPR024187">
    <property type="entry name" value="Sig_transdc_resp-reg_cit/mal"/>
</dbReference>
<dbReference type="GO" id="GO:0003677">
    <property type="term" value="F:DNA binding"/>
    <property type="evidence" value="ECO:0007669"/>
    <property type="project" value="UniProtKB-KW"/>
</dbReference>
<keyword evidence="3 10" id="KW-0597">Phosphoprotein</keyword>
<evidence type="ECO:0000256" key="5">
    <source>
        <dbReference type="ARBA" id="ARBA00023015"/>
    </source>
</evidence>
<dbReference type="OrthoDB" id="9759232at2"/>
<name>A0A517DQM4_9FIRM</name>
<comment type="subcellular location">
    <subcellularLocation>
        <location evidence="1 9">Cytoplasm</location>
    </subcellularLocation>
</comment>
<dbReference type="AlphaFoldDB" id="A0A517DQM4"/>
<dbReference type="Pfam" id="PF00072">
    <property type="entry name" value="Response_reg"/>
    <property type="match status" value="1"/>
</dbReference>
<evidence type="ECO:0000256" key="1">
    <source>
        <dbReference type="ARBA" id="ARBA00004496"/>
    </source>
</evidence>